<keyword evidence="1" id="KW-0472">Membrane</keyword>
<protein>
    <submittedName>
        <fullName evidence="2">Uncharacterized protein</fullName>
    </submittedName>
</protein>
<keyword evidence="1" id="KW-1133">Transmembrane helix</keyword>
<comment type="caution">
    <text evidence="2">The sequence shown here is derived from an EMBL/GenBank/DDBJ whole genome shotgun (WGS) entry which is preliminary data.</text>
</comment>
<evidence type="ECO:0000313" key="3">
    <source>
        <dbReference type="Proteomes" id="UP001524642"/>
    </source>
</evidence>
<feature type="transmembrane region" description="Helical" evidence="1">
    <location>
        <begin position="35"/>
        <end position="52"/>
    </location>
</feature>
<keyword evidence="3" id="KW-1185">Reference proteome</keyword>
<gene>
    <name evidence="2" type="ORF">NRP21_10745</name>
</gene>
<organism evidence="2 3">
    <name type="scientific">Roseomonas populi</name>
    <dbReference type="NCBI Taxonomy" id="3121582"/>
    <lineage>
        <taxon>Bacteria</taxon>
        <taxon>Pseudomonadati</taxon>
        <taxon>Pseudomonadota</taxon>
        <taxon>Alphaproteobacteria</taxon>
        <taxon>Acetobacterales</taxon>
        <taxon>Roseomonadaceae</taxon>
        <taxon>Roseomonas</taxon>
    </lineage>
</organism>
<keyword evidence="1" id="KW-0812">Transmembrane</keyword>
<evidence type="ECO:0000313" key="2">
    <source>
        <dbReference type="EMBL" id="MCR0982528.1"/>
    </source>
</evidence>
<accession>A0ABT1X348</accession>
<evidence type="ECO:0000256" key="1">
    <source>
        <dbReference type="SAM" id="Phobius"/>
    </source>
</evidence>
<dbReference type="RefSeq" id="WP_257716194.1">
    <property type="nucleotide sequence ID" value="NZ_JANJOU010000007.1"/>
</dbReference>
<dbReference type="Proteomes" id="UP001524642">
    <property type="component" value="Unassembled WGS sequence"/>
</dbReference>
<proteinExistence type="predicted"/>
<dbReference type="EMBL" id="JANJOU010000007">
    <property type="protein sequence ID" value="MCR0982528.1"/>
    <property type="molecule type" value="Genomic_DNA"/>
</dbReference>
<sequence>MIGYRILFVLGALVALAFLALVGMGLFGAPGASEVFLLAAAAGVLAGSRALARRGRPFLACLLLLVLVVPGLLAAGAALYISAVGFGPHH</sequence>
<feature type="transmembrane region" description="Helical" evidence="1">
    <location>
        <begin position="59"/>
        <end position="81"/>
    </location>
</feature>
<name>A0ABT1X348_9PROT</name>
<reference evidence="2 3" key="1">
    <citation type="submission" date="2022-06" db="EMBL/GenBank/DDBJ databases">
        <title>Roseomonas CN29.</title>
        <authorList>
            <person name="Cheng Y."/>
            <person name="He X."/>
        </authorList>
    </citation>
    <scope>NUCLEOTIDE SEQUENCE [LARGE SCALE GENOMIC DNA]</scope>
    <source>
        <strain evidence="2 3">CN29</strain>
    </source>
</reference>
<feature type="transmembrane region" description="Helical" evidence="1">
    <location>
        <begin position="7"/>
        <end position="29"/>
    </location>
</feature>